<protein>
    <recommendedName>
        <fullName evidence="3">Clathrin light chain</fullName>
    </recommendedName>
</protein>
<evidence type="ECO:0000313" key="1">
    <source>
        <dbReference type="EMBL" id="KAL3272743.1"/>
    </source>
</evidence>
<keyword evidence="2" id="KW-1185">Reference proteome</keyword>
<reference evidence="1 2" key="1">
    <citation type="journal article" date="2021" name="BMC Biol.">
        <title>Horizontally acquired antibacterial genes associated with adaptive radiation of ladybird beetles.</title>
        <authorList>
            <person name="Li H.S."/>
            <person name="Tang X.F."/>
            <person name="Huang Y.H."/>
            <person name="Xu Z.Y."/>
            <person name="Chen M.L."/>
            <person name="Du X.Y."/>
            <person name="Qiu B.Y."/>
            <person name="Chen P.T."/>
            <person name="Zhang W."/>
            <person name="Slipinski A."/>
            <person name="Escalona H.E."/>
            <person name="Waterhouse R.M."/>
            <person name="Zwick A."/>
            <person name="Pang H."/>
        </authorList>
    </citation>
    <scope>NUCLEOTIDE SEQUENCE [LARGE SCALE GENOMIC DNA]</scope>
    <source>
        <strain evidence="1">SYSU2018</strain>
    </source>
</reference>
<evidence type="ECO:0008006" key="3">
    <source>
        <dbReference type="Google" id="ProtNLM"/>
    </source>
</evidence>
<dbReference type="Proteomes" id="UP001516400">
    <property type="component" value="Unassembled WGS sequence"/>
</dbReference>
<comment type="caution">
    <text evidence="1">The sequence shown here is derived from an EMBL/GenBank/DDBJ whole genome shotgun (WGS) entry which is preliminary data.</text>
</comment>
<dbReference type="EMBL" id="JABFTP020000062">
    <property type="protein sequence ID" value="KAL3272743.1"/>
    <property type="molecule type" value="Genomic_DNA"/>
</dbReference>
<evidence type="ECO:0000313" key="2">
    <source>
        <dbReference type="Proteomes" id="UP001516400"/>
    </source>
</evidence>
<name>A0ABD2N232_9CUCU</name>
<sequence>MQKETIAARRRYMRELAVGSPAADALLDCFKEEQAELRRVINAANRESCKKRIDEVDDDPWNQGFQIVSEKTGVAKPFRPPKMKLQEIIQDLFPRK</sequence>
<gene>
    <name evidence="1" type="ORF">HHI36_014205</name>
</gene>
<organism evidence="1 2">
    <name type="scientific">Cryptolaemus montrouzieri</name>
    <dbReference type="NCBI Taxonomy" id="559131"/>
    <lineage>
        <taxon>Eukaryota</taxon>
        <taxon>Metazoa</taxon>
        <taxon>Ecdysozoa</taxon>
        <taxon>Arthropoda</taxon>
        <taxon>Hexapoda</taxon>
        <taxon>Insecta</taxon>
        <taxon>Pterygota</taxon>
        <taxon>Neoptera</taxon>
        <taxon>Endopterygota</taxon>
        <taxon>Coleoptera</taxon>
        <taxon>Polyphaga</taxon>
        <taxon>Cucujiformia</taxon>
        <taxon>Coccinelloidea</taxon>
        <taxon>Coccinellidae</taxon>
        <taxon>Scymninae</taxon>
        <taxon>Scymnini</taxon>
        <taxon>Cryptolaemus</taxon>
    </lineage>
</organism>
<dbReference type="AlphaFoldDB" id="A0ABD2N232"/>
<proteinExistence type="predicted"/>
<accession>A0ABD2N232</accession>